<keyword evidence="1" id="KW-0863">Zinc-finger</keyword>
<dbReference type="SMART" id="SM00355">
    <property type="entry name" value="ZnF_C2H2"/>
    <property type="match status" value="1"/>
</dbReference>
<dbReference type="InterPro" id="IPR036236">
    <property type="entry name" value="Znf_C2H2_sf"/>
</dbReference>
<sequence>MASSALLDVQTLPPTHSSQCLQDMLLGLADSITEAHRQSMNAAEFIFKELVDLYINKDAFVDDMEPQASEQDSSSWNGAYPQSDVLLKRVAEDSLDEIGDFKRAPKQESAPPDLAATSSEPSPADFASAAAVYRVIHPRYDEQAEFQKLRRSSRTRNFASSTDGDGSANSDNGDDDDDDDESGDSEGDAYSPPPDAYPPPPDEYSATLSKSRARRLPGSRSLAATTCTINGCRKRFTRRADLQRHQATVHDRQTEEQIYEDTTDNRRYCMGCKKVLARKDSRERHERVCLKLKMQKRKHIMPKPPERHRLVRYIMHQEHTIPWNSAAANFKFYRDNAHFTPRRTALFARNLPTQGQTLNHFVRILNNTIETFSKTERAKYPASFHAPVSGPLFSDEVRDRYPEYLNERNQYIEYWIARARTRSSHGHSARGYTTSDGDLADVVKVLFHENQMQTLLMLAHHPQVPLSTLRNLSWGHHFGFSRVMESALHAYVLLNIFMATGTLMGGEYLETREYKTMLAMSTHGMDFPAQQLPHREYLNALPVAGSSALPEVHRDLSALKEYLKKMFSLLYRYDMVVRECGLDSDWEAHVVGLFGHSIAAGVKIEYLTIDGKGAWLFANPR</sequence>
<dbReference type="EMBL" id="JABCKV010000026">
    <property type="protein sequence ID" value="KAG5646138.1"/>
    <property type="molecule type" value="Genomic_DNA"/>
</dbReference>
<dbReference type="Pfam" id="PF00096">
    <property type="entry name" value="zf-C2H2"/>
    <property type="match status" value="1"/>
</dbReference>
<reference evidence="4" key="2">
    <citation type="submission" date="2021-10" db="EMBL/GenBank/DDBJ databases">
        <title>Phylogenomics reveals ancestral predisposition of the termite-cultivated fungus Termitomyces towards a domesticated lifestyle.</title>
        <authorList>
            <person name="Auxier B."/>
            <person name="Grum-Grzhimaylo A."/>
            <person name="Cardenas M.E."/>
            <person name="Lodge J.D."/>
            <person name="Laessoe T."/>
            <person name="Pedersen O."/>
            <person name="Smith M.E."/>
            <person name="Kuyper T.W."/>
            <person name="Franco-Molano E.A."/>
            <person name="Baroni T.J."/>
            <person name="Aanen D.K."/>
        </authorList>
    </citation>
    <scope>NUCLEOTIDE SEQUENCE</scope>
    <source>
        <strain evidence="4">AP01</strain>
        <tissue evidence="4">Mycelium</tissue>
    </source>
</reference>
<dbReference type="AlphaFoldDB" id="A0A9P7KD22"/>
<feature type="region of interest" description="Disordered" evidence="2">
    <location>
        <begin position="146"/>
        <end position="220"/>
    </location>
</feature>
<feature type="compositionally biased region" description="Pro residues" evidence="2">
    <location>
        <begin position="191"/>
        <end position="202"/>
    </location>
</feature>
<dbReference type="OrthoDB" id="3204049at2759"/>
<comment type="caution">
    <text evidence="4">The sequence shown here is derived from an EMBL/GenBank/DDBJ whole genome shotgun (WGS) entry which is preliminary data.</text>
</comment>
<dbReference type="Proteomes" id="UP000775547">
    <property type="component" value="Unassembled WGS sequence"/>
</dbReference>
<evidence type="ECO:0000259" key="3">
    <source>
        <dbReference type="PROSITE" id="PS50157"/>
    </source>
</evidence>
<organism evidence="4 5">
    <name type="scientific">Asterophora parasitica</name>
    <dbReference type="NCBI Taxonomy" id="117018"/>
    <lineage>
        <taxon>Eukaryota</taxon>
        <taxon>Fungi</taxon>
        <taxon>Dikarya</taxon>
        <taxon>Basidiomycota</taxon>
        <taxon>Agaricomycotina</taxon>
        <taxon>Agaricomycetes</taxon>
        <taxon>Agaricomycetidae</taxon>
        <taxon>Agaricales</taxon>
        <taxon>Tricholomatineae</taxon>
        <taxon>Lyophyllaceae</taxon>
        <taxon>Asterophora</taxon>
    </lineage>
</organism>
<dbReference type="GO" id="GO:0008270">
    <property type="term" value="F:zinc ion binding"/>
    <property type="evidence" value="ECO:0007669"/>
    <property type="project" value="UniProtKB-KW"/>
</dbReference>
<dbReference type="SUPFAM" id="SSF57667">
    <property type="entry name" value="beta-beta-alpha zinc fingers"/>
    <property type="match status" value="1"/>
</dbReference>
<keyword evidence="1" id="KW-0479">Metal-binding</keyword>
<name>A0A9P7KD22_9AGAR</name>
<feature type="domain" description="C2H2-type" evidence="3">
    <location>
        <begin position="225"/>
        <end position="255"/>
    </location>
</feature>
<feature type="region of interest" description="Disordered" evidence="2">
    <location>
        <begin position="101"/>
        <end position="123"/>
    </location>
</feature>
<dbReference type="PROSITE" id="PS50157">
    <property type="entry name" value="ZINC_FINGER_C2H2_2"/>
    <property type="match status" value="1"/>
</dbReference>
<gene>
    <name evidence="4" type="ORF">DXG03_004377</name>
</gene>
<feature type="compositionally biased region" description="Acidic residues" evidence="2">
    <location>
        <begin position="172"/>
        <end position="187"/>
    </location>
</feature>
<proteinExistence type="predicted"/>
<evidence type="ECO:0000313" key="4">
    <source>
        <dbReference type="EMBL" id="KAG5646138.1"/>
    </source>
</evidence>
<accession>A0A9P7KD22</accession>
<reference evidence="4" key="1">
    <citation type="submission" date="2020-07" db="EMBL/GenBank/DDBJ databases">
        <authorList>
            <person name="Nieuwenhuis M."/>
            <person name="Van De Peppel L.J.J."/>
        </authorList>
    </citation>
    <scope>NUCLEOTIDE SEQUENCE</scope>
    <source>
        <strain evidence="4">AP01</strain>
        <tissue evidence="4">Mycelium</tissue>
    </source>
</reference>
<evidence type="ECO:0000313" key="5">
    <source>
        <dbReference type="Proteomes" id="UP000775547"/>
    </source>
</evidence>
<dbReference type="Gene3D" id="3.30.160.60">
    <property type="entry name" value="Classic Zinc Finger"/>
    <property type="match status" value="1"/>
</dbReference>
<evidence type="ECO:0000256" key="1">
    <source>
        <dbReference type="PROSITE-ProRule" id="PRU00042"/>
    </source>
</evidence>
<protein>
    <recommendedName>
        <fullName evidence="3">C2H2-type domain-containing protein</fullName>
    </recommendedName>
</protein>
<dbReference type="InterPro" id="IPR013087">
    <property type="entry name" value="Znf_C2H2_type"/>
</dbReference>
<keyword evidence="5" id="KW-1185">Reference proteome</keyword>
<keyword evidence="1" id="KW-0862">Zinc</keyword>
<evidence type="ECO:0000256" key="2">
    <source>
        <dbReference type="SAM" id="MobiDB-lite"/>
    </source>
</evidence>
<dbReference type="PROSITE" id="PS00028">
    <property type="entry name" value="ZINC_FINGER_C2H2_1"/>
    <property type="match status" value="1"/>
</dbReference>